<comment type="caution">
    <text evidence="9">Lacks conserved residue(s) required for the propagation of feature annotation.</text>
</comment>
<dbReference type="Proteomes" id="UP001596152">
    <property type="component" value="Unassembled WGS sequence"/>
</dbReference>
<dbReference type="PANTHER" id="PTHR30081:SF1">
    <property type="entry name" value="PROTEIN TRANSLOCASE SUBUNIT SECD"/>
    <property type="match status" value="1"/>
</dbReference>
<gene>
    <name evidence="9 13" type="primary">secD</name>
    <name evidence="13" type="ORF">ACFPIE_00965</name>
</gene>
<feature type="transmembrane region" description="Helical" evidence="9">
    <location>
        <begin position="392"/>
        <end position="411"/>
    </location>
</feature>
<dbReference type="Gene3D" id="3.30.70.3400">
    <property type="match status" value="2"/>
</dbReference>
<keyword evidence="5 9" id="KW-0653">Protein transport</keyword>
<comment type="subunit">
    <text evidence="9">Forms a complex with SecF. Part of the essential Sec protein translocation apparatus which comprises SecA, SecYEG and auxiliary proteins SecDF-YajC and YidC.</text>
</comment>
<keyword evidence="7 9" id="KW-0811">Translocation</keyword>
<dbReference type="InterPro" id="IPR005791">
    <property type="entry name" value="SecD"/>
</dbReference>
<dbReference type="NCBIfam" id="TIGR00916">
    <property type="entry name" value="2A0604s01"/>
    <property type="match status" value="1"/>
</dbReference>
<dbReference type="SUPFAM" id="SSF82866">
    <property type="entry name" value="Multidrug efflux transporter AcrB transmembrane domain"/>
    <property type="match status" value="1"/>
</dbReference>
<evidence type="ECO:0000256" key="9">
    <source>
        <dbReference type="HAMAP-Rule" id="MF_01463"/>
    </source>
</evidence>
<dbReference type="InterPro" id="IPR048634">
    <property type="entry name" value="SecD_SecF_C"/>
</dbReference>
<evidence type="ECO:0000259" key="10">
    <source>
        <dbReference type="Pfam" id="PF02355"/>
    </source>
</evidence>
<comment type="similarity">
    <text evidence="9">Belongs to the SecD/SecF family. SecD subfamily.</text>
</comment>
<dbReference type="Pfam" id="PF07549">
    <property type="entry name" value="Sec_GG"/>
    <property type="match status" value="1"/>
</dbReference>
<feature type="transmembrane region" description="Helical" evidence="9">
    <location>
        <begin position="459"/>
        <end position="485"/>
    </location>
</feature>
<comment type="caution">
    <text evidence="13">The sequence shown here is derived from an EMBL/GenBank/DDBJ whole genome shotgun (WGS) entry which is preliminary data.</text>
</comment>
<comment type="function">
    <text evidence="9">Part of the Sec protein translocase complex. Interacts with the SecYEG preprotein conducting channel. SecDF uses the proton motive force (PMF) to complete protein translocation after the ATP-dependent function of SecA.</text>
</comment>
<keyword evidence="2 9" id="KW-0813">Transport</keyword>
<evidence type="ECO:0000256" key="4">
    <source>
        <dbReference type="ARBA" id="ARBA00022692"/>
    </source>
</evidence>
<dbReference type="PANTHER" id="PTHR30081">
    <property type="entry name" value="PROTEIN-EXPORT MEMBRANE PROTEIN SEC"/>
    <property type="match status" value="1"/>
</dbReference>
<dbReference type="InterPro" id="IPR055344">
    <property type="entry name" value="SecD_SecF_C_bact"/>
</dbReference>
<dbReference type="EMBL" id="JBHSLF010000001">
    <property type="protein sequence ID" value="MFC5342465.1"/>
    <property type="molecule type" value="Genomic_DNA"/>
</dbReference>
<evidence type="ECO:0000256" key="7">
    <source>
        <dbReference type="ARBA" id="ARBA00023010"/>
    </source>
</evidence>
<dbReference type="NCBIfam" id="TIGR01129">
    <property type="entry name" value="secD"/>
    <property type="match status" value="1"/>
</dbReference>
<keyword evidence="4 9" id="KW-0812">Transmembrane</keyword>
<protein>
    <recommendedName>
        <fullName evidence="9">Protein translocase subunit SecD</fullName>
    </recommendedName>
</protein>
<feature type="transmembrane region" description="Helical" evidence="9">
    <location>
        <begin position="491"/>
        <end position="518"/>
    </location>
</feature>
<dbReference type="Pfam" id="PF22599">
    <property type="entry name" value="SecDF_P1_head"/>
    <property type="match status" value="1"/>
</dbReference>
<evidence type="ECO:0000256" key="8">
    <source>
        <dbReference type="ARBA" id="ARBA00023136"/>
    </source>
</evidence>
<feature type="domain" description="Protein translocase subunit SecDF P1" evidence="11">
    <location>
        <begin position="158"/>
        <end position="216"/>
    </location>
</feature>
<evidence type="ECO:0000256" key="2">
    <source>
        <dbReference type="ARBA" id="ARBA00022448"/>
    </source>
</evidence>
<evidence type="ECO:0000259" key="11">
    <source>
        <dbReference type="Pfam" id="PF21760"/>
    </source>
</evidence>
<dbReference type="InterPro" id="IPR022813">
    <property type="entry name" value="SecD/SecF_arch_bac"/>
</dbReference>
<feature type="domain" description="SecDF P1 head subdomain" evidence="12">
    <location>
        <begin position="236"/>
        <end position="344"/>
    </location>
</feature>
<dbReference type="InterPro" id="IPR048631">
    <property type="entry name" value="SecD_1st"/>
</dbReference>
<evidence type="ECO:0000313" key="14">
    <source>
        <dbReference type="Proteomes" id="UP001596152"/>
    </source>
</evidence>
<evidence type="ECO:0000256" key="5">
    <source>
        <dbReference type="ARBA" id="ARBA00022927"/>
    </source>
</evidence>
<dbReference type="Gene3D" id="3.30.1360.200">
    <property type="match status" value="1"/>
</dbReference>
<reference evidence="14" key="1">
    <citation type="journal article" date="2019" name="Int. J. Syst. Evol. Microbiol.">
        <title>The Global Catalogue of Microorganisms (GCM) 10K type strain sequencing project: providing services to taxonomists for standard genome sequencing and annotation.</title>
        <authorList>
            <consortium name="The Broad Institute Genomics Platform"/>
            <consortium name="The Broad Institute Genome Sequencing Center for Infectious Disease"/>
            <person name="Wu L."/>
            <person name="Ma J."/>
        </authorList>
    </citation>
    <scope>NUCLEOTIDE SEQUENCE [LARGE SCALE GENOMIC DNA]</scope>
    <source>
        <strain evidence="14">JCM 12125</strain>
    </source>
</reference>
<keyword evidence="3 9" id="KW-1003">Cell membrane</keyword>
<feature type="transmembrane region" description="Helical" evidence="9">
    <location>
        <begin position="362"/>
        <end position="385"/>
    </location>
</feature>
<feature type="transmembrane region" description="Helical" evidence="9">
    <location>
        <begin position="417"/>
        <end position="438"/>
    </location>
</feature>
<keyword evidence="8 9" id="KW-0472">Membrane</keyword>
<organism evidence="13 14">
    <name type="scientific">Brevundimonas staleyi</name>
    <dbReference type="NCBI Taxonomy" id="74326"/>
    <lineage>
        <taxon>Bacteria</taxon>
        <taxon>Pseudomonadati</taxon>
        <taxon>Pseudomonadota</taxon>
        <taxon>Alphaproteobacteria</taxon>
        <taxon>Caulobacterales</taxon>
        <taxon>Caulobacteraceae</taxon>
        <taxon>Brevundimonas</taxon>
    </lineage>
</organism>
<dbReference type="InterPro" id="IPR054384">
    <property type="entry name" value="SecDF_P1_head"/>
</dbReference>
<dbReference type="RefSeq" id="WP_374036291.1">
    <property type="nucleotide sequence ID" value="NZ_CP169082.1"/>
</dbReference>
<keyword evidence="14" id="KW-1185">Reference proteome</keyword>
<evidence type="ECO:0000256" key="3">
    <source>
        <dbReference type="ARBA" id="ARBA00022475"/>
    </source>
</evidence>
<proteinExistence type="inferred from homology"/>
<feature type="domain" description="Protein export membrane protein SecD/SecF C-terminal" evidence="10">
    <location>
        <begin position="349"/>
        <end position="518"/>
    </location>
</feature>
<dbReference type="Gene3D" id="1.20.1640.10">
    <property type="entry name" value="Multidrug efflux transporter AcrB transmembrane domain"/>
    <property type="match status" value="1"/>
</dbReference>
<dbReference type="InterPro" id="IPR022646">
    <property type="entry name" value="SecD/SecF_CS"/>
</dbReference>
<name>A0ABW0FL32_9CAUL</name>
<dbReference type="Pfam" id="PF21760">
    <property type="entry name" value="SecD_1st"/>
    <property type="match status" value="1"/>
</dbReference>
<dbReference type="Pfam" id="PF02355">
    <property type="entry name" value="SecD_SecF_C"/>
    <property type="match status" value="1"/>
</dbReference>
<evidence type="ECO:0000259" key="12">
    <source>
        <dbReference type="Pfam" id="PF22599"/>
    </source>
</evidence>
<evidence type="ECO:0000313" key="13">
    <source>
        <dbReference type="EMBL" id="MFC5342465.1"/>
    </source>
</evidence>
<comment type="subcellular location">
    <subcellularLocation>
        <location evidence="1 9">Cell membrane</location>
        <topology evidence="1 9">Multi-pass membrane protein</topology>
    </subcellularLocation>
</comment>
<accession>A0ABW0FL32</accession>
<keyword evidence="6 9" id="KW-1133">Transmembrane helix</keyword>
<evidence type="ECO:0000256" key="1">
    <source>
        <dbReference type="ARBA" id="ARBA00004651"/>
    </source>
</evidence>
<dbReference type="HAMAP" id="MF_01463_B">
    <property type="entry name" value="SecD_B"/>
    <property type="match status" value="1"/>
</dbReference>
<sequence>MVQLSRWKVILVVVAFVLGTLLALPNMLSPAQREALPGFLPKNALNLGLDLQGGSYLLLEVDVDAMRTKRVDNLIEDLRVTLREAGIATNQIVRETGGAVVVLADPSRQDAAFTEMQKLVGAPNSSGQVERQVQRVGSDRVRLAFTDQTLNTMGATAVDQSIEVVRRRIDSLGTREPSITRQGAERIVVQAPGESDPAALERVIGQTAQLTFQMVDTENSVQDAVAGRVPPDAQLLTDETGTPYLVKRRVLVSGENLTRANVGADQSGRPAIDFRFDGNGARRFGEATAANIGKPFAIILDGKVISAPTINGAITGGSGQITGSFSIQQASELVNLLNGGALPAPLTVEERRTVTAELGADAVAAGALSTAIGFVIIVLFMILAYGFLFGGVSVVGLVLNGILIVAAMSLTQATLTLPGIAGLILTFAVAVDANVLIYERMRDEARTGRSVIASMDAGFNKAMGTIIDANLTTLVAAGIMFVFGAGPVRGFAWTLTIGVFTSMFSSVMVAQVLLAYWLKVAKPKTLPIADAEKVK</sequence>
<evidence type="ECO:0000256" key="6">
    <source>
        <dbReference type="ARBA" id="ARBA00022989"/>
    </source>
</evidence>